<dbReference type="EMBL" id="WJQU01000003">
    <property type="protein sequence ID" value="KAJ6637629.1"/>
    <property type="molecule type" value="Genomic_DNA"/>
</dbReference>
<feature type="signal peptide" evidence="3">
    <location>
        <begin position="1"/>
        <end position="16"/>
    </location>
</feature>
<dbReference type="OrthoDB" id="8179503at2759"/>
<protein>
    <submittedName>
        <fullName evidence="4">Uncharacterized protein</fullName>
    </submittedName>
</protein>
<evidence type="ECO:0000256" key="2">
    <source>
        <dbReference type="SAM" id="Phobius"/>
    </source>
</evidence>
<evidence type="ECO:0000313" key="4">
    <source>
        <dbReference type="EMBL" id="KAJ6637629.1"/>
    </source>
</evidence>
<dbReference type="PANTHER" id="PTHR21879">
    <property type="entry name" value="FI03362P-RELATED-RELATED"/>
    <property type="match status" value="1"/>
</dbReference>
<dbReference type="InterPro" id="IPR012464">
    <property type="entry name" value="DUF1676"/>
</dbReference>
<evidence type="ECO:0000313" key="5">
    <source>
        <dbReference type="Proteomes" id="UP001151699"/>
    </source>
</evidence>
<accession>A0A9Q0MV23</accession>
<keyword evidence="2" id="KW-1133">Transmembrane helix</keyword>
<evidence type="ECO:0000256" key="1">
    <source>
        <dbReference type="SAM" id="MobiDB-lite"/>
    </source>
</evidence>
<keyword evidence="5" id="KW-1185">Reference proteome</keyword>
<feature type="compositionally biased region" description="Polar residues" evidence="1">
    <location>
        <begin position="227"/>
        <end position="236"/>
    </location>
</feature>
<sequence length="246" mass="26257">MKIFIVTCLLISAVFAADEPSSFQDCLEKDSISCVQVAVFRKAKSFFDQPTISLFGGLSLAKSERAGKSLEEPTIEIESANTVETRENALENYVLNRAKNFFQERSLSWDFVGASRSLSNAIPDDIKASVRALIVEERGKKKKILKKLLPLLGLLKVKFAVLGVFALFAIGIIAKKALIFGHGGHEEIIAYTNGGSGGGNGGWSSGGGGSGGWSSGGYDSYGEHGSHSSPVGQSIAYSGHHKVARR</sequence>
<dbReference type="GO" id="GO:0016020">
    <property type="term" value="C:membrane"/>
    <property type="evidence" value="ECO:0007669"/>
    <property type="project" value="TreeGrafter"/>
</dbReference>
<keyword evidence="2" id="KW-0472">Membrane</keyword>
<dbReference type="Proteomes" id="UP001151699">
    <property type="component" value="Chromosome X"/>
</dbReference>
<keyword evidence="3" id="KW-0732">Signal</keyword>
<comment type="caution">
    <text evidence="4">The sequence shown here is derived from an EMBL/GenBank/DDBJ whole genome shotgun (WGS) entry which is preliminary data.</text>
</comment>
<name>A0A9Q0MV23_9DIPT</name>
<feature type="chain" id="PRO_5040502505" evidence="3">
    <location>
        <begin position="17"/>
        <end position="246"/>
    </location>
</feature>
<proteinExistence type="predicted"/>
<dbReference type="PANTHER" id="PTHR21879:SF18">
    <property type="entry name" value="LD17368P"/>
    <property type="match status" value="1"/>
</dbReference>
<dbReference type="AlphaFoldDB" id="A0A9Q0MV23"/>
<keyword evidence="2" id="KW-0812">Transmembrane</keyword>
<feature type="region of interest" description="Disordered" evidence="1">
    <location>
        <begin position="223"/>
        <end position="246"/>
    </location>
</feature>
<feature type="transmembrane region" description="Helical" evidence="2">
    <location>
        <begin position="148"/>
        <end position="174"/>
    </location>
</feature>
<gene>
    <name evidence="4" type="ORF">Bhyg_10360</name>
</gene>
<dbReference type="Pfam" id="PF07898">
    <property type="entry name" value="DUF1676"/>
    <property type="match status" value="1"/>
</dbReference>
<evidence type="ECO:0000256" key="3">
    <source>
        <dbReference type="SAM" id="SignalP"/>
    </source>
</evidence>
<reference evidence="4" key="1">
    <citation type="submission" date="2022-07" db="EMBL/GenBank/DDBJ databases">
        <authorList>
            <person name="Trinca V."/>
            <person name="Uliana J.V.C."/>
            <person name="Torres T.T."/>
            <person name="Ward R.J."/>
            <person name="Monesi N."/>
        </authorList>
    </citation>
    <scope>NUCLEOTIDE SEQUENCE</scope>
    <source>
        <strain evidence="4">HSMRA1968</strain>
        <tissue evidence="4">Whole embryos</tissue>
    </source>
</reference>
<organism evidence="4 5">
    <name type="scientific">Pseudolycoriella hygida</name>
    <dbReference type="NCBI Taxonomy" id="35572"/>
    <lineage>
        <taxon>Eukaryota</taxon>
        <taxon>Metazoa</taxon>
        <taxon>Ecdysozoa</taxon>
        <taxon>Arthropoda</taxon>
        <taxon>Hexapoda</taxon>
        <taxon>Insecta</taxon>
        <taxon>Pterygota</taxon>
        <taxon>Neoptera</taxon>
        <taxon>Endopterygota</taxon>
        <taxon>Diptera</taxon>
        <taxon>Nematocera</taxon>
        <taxon>Sciaroidea</taxon>
        <taxon>Sciaridae</taxon>
        <taxon>Pseudolycoriella</taxon>
    </lineage>
</organism>